<dbReference type="SUPFAM" id="SSF51161">
    <property type="entry name" value="Trimeric LpxA-like enzymes"/>
    <property type="match status" value="1"/>
</dbReference>
<evidence type="ECO:0000256" key="2">
    <source>
        <dbReference type="ARBA" id="ARBA00022737"/>
    </source>
</evidence>
<dbReference type="GO" id="GO:0016740">
    <property type="term" value="F:transferase activity"/>
    <property type="evidence" value="ECO:0007669"/>
    <property type="project" value="UniProtKB-KW"/>
</dbReference>
<name>A0A6P1MGS3_9FIRM</name>
<dbReference type="EMBL" id="CP047591">
    <property type="protein sequence ID" value="QHI73919.1"/>
    <property type="molecule type" value="Genomic_DNA"/>
</dbReference>
<dbReference type="Pfam" id="PF00132">
    <property type="entry name" value="Hexapep"/>
    <property type="match status" value="1"/>
</dbReference>
<evidence type="ECO:0000313" key="4">
    <source>
        <dbReference type="Proteomes" id="UP000463883"/>
    </source>
</evidence>
<dbReference type="Proteomes" id="UP000463883">
    <property type="component" value="Chromosome"/>
</dbReference>
<dbReference type="PANTHER" id="PTHR23416:SF78">
    <property type="entry name" value="LIPOPOLYSACCHARIDE BIOSYNTHESIS O-ACETYL TRANSFERASE WBBJ-RELATED"/>
    <property type="match status" value="1"/>
</dbReference>
<dbReference type="Gene3D" id="2.160.10.10">
    <property type="entry name" value="Hexapeptide repeat proteins"/>
    <property type="match status" value="1"/>
</dbReference>
<dbReference type="PROSITE" id="PS00101">
    <property type="entry name" value="HEXAPEP_TRANSFERASES"/>
    <property type="match status" value="1"/>
</dbReference>
<evidence type="ECO:0000256" key="1">
    <source>
        <dbReference type="ARBA" id="ARBA00022679"/>
    </source>
</evidence>
<keyword evidence="4" id="KW-1185">Reference proteome</keyword>
<dbReference type="InterPro" id="IPR051159">
    <property type="entry name" value="Hexapeptide_acetyltransf"/>
</dbReference>
<gene>
    <name evidence="3" type="ORF">Ami3637_06305</name>
</gene>
<reference evidence="3 4" key="1">
    <citation type="submission" date="2020-01" db="EMBL/GenBank/DDBJ databases">
        <title>Genomic analysis of Aminipila sp. CBA3637.</title>
        <authorList>
            <person name="Kim Y.B."/>
            <person name="Roh S.W."/>
        </authorList>
    </citation>
    <scope>NUCLEOTIDE SEQUENCE [LARGE SCALE GENOMIC DNA]</scope>
    <source>
        <strain evidence="3 4">CBA3637</strain>
    </source>
</reference>
<dbReference type="InterPro" id="IPR001451">
    <property type="entry name" value="Hexapep"/>
</dbReference>
<sequence length="164" mass="17739">MLAKSVDYMPMRLCKLIADSYSDARIRKAYLKRLGVQMGEGTFSNFGLRVVPNDNPICVDIGKNVSLAPNIVFVCNSSANNGVEINKLKYVANKLTYSGNIKVEDEVWIGANVTVLPGINIGKCSVIGAGSVVINDVESYCVYAGVPAKKIRNLLSEEGDYNGL</sequence>
<evidence type="ECO:0000313" key="3">
    <source>
        <dbReference type="EMBL" id="QHI73919.1"/>
    </source>
</evidence>
<keyword evidence="1 3" id="KW-0808">Transferase</keyword>
<proteinExistence type="predicted"/>
<dbReference type="KEGG" id="amic:Ami3637_06305"/>
<protein>
    <submittedName>
        <fullName evidence="3">Galactoside O-acetyltransferase</fullName>
    </submittedName>
</protein>
<accession>A0A6P1MGS3</accession>
<dbReference type="PANTHER" id="PTHR23416">
    <property type="entry name" value="SIALIC ACID SYNTHASE-RELATED"/>
    <property type="match status" value="1"/>
</dbReference>
<dbReference type="AlphaFoldDB" id="A0A6P1MGS3"/>
<keyword evidence="2" id="KW-0677">Repeat</keyword>
<dbReference type="InterPro" id="IPR018357">
    <property type="entry name" value="Hexapep_transf_CS"/>
</dbReference>
<organism evidence="3 4">
    <name type="scientific">Aminipila terrae</name>
    <dbReference type="NCBI Taxonomy" id="2697030"/>
    <lineage>
        <taxon>Bacteria</taxon>
        <taxon>Bacillati</taxon>
        <taxon>Bacillota</taxon>
        <taxon>Clostridia</taxon>
        <taxon>Peptostreptococcales</taxon>
        <taxon>Anaerovoracaceae</taxon>
        <taxon>Aminipila</taxon>
    </lineage>
</organism>
<dbReference type="InterPro" id="IPR011004">
    <property type="entry name" value="Trimer_LpxA-like_sf"/>
</dbReference>